<evidence type="ECO:0000313" key="1">
    <source>
        <dbReference type="EMBL" id="MBC8318924.1"/>
    </source>
</evidence>
<reference evidence="1 2" key="1">
    <citation type="submission" date="2020-08" db="EMBL/GenBank/DDBJ databases">
        <title>Bridging the membrane lipid divide: bacteria of the FCB group superphylum have the potential to synthesize archaeal ether lipids.</title>
        <authorList>
            <person name="Villanueva L."/>
            <person name="Von Meijenfeldt F.A.B."/>
            <person name="Westbye A.B."/>
            <person name="Yadav S."/>
            <person name="Hopmans E.C."/>
            <person name="Dutilh B.E."/>
            <person name="Sinninghe Damste J.S."/>
        </authorList>
    </citation>
    <scope>NUCLEOTIDE SEQUENCE [LARGE SCALE GENOMIC DNA]</scope>
    <source>
        <strain evidence="1">NIOZ-UU47</strain>
    </source>
</reference>
<evidence type="ECO:0000313" key="2">
    <source>
        <dbReference type="Proteomes" id="UP000614424"/>
    </source>
</evidence>
<protein>
    <submittedName>
        <fullName evidence="1">Nucleotidyl transferase AbiEii/AbiGii toxin family protein</fullName>
    </submittedName>
</protein>
<dbReference type="InterPro" id="IPR014942">
    <property type="entry name" value="AbiEii"/>
</dbReference>
<name>A0A8J6NI29_9BACT</name>
<organism evidence="1 2">
    <name type="scientific">Candidatus Desulfobia pelagia</name>
    <dbReference type="NCBI Taxonomy" id="2841692"/>
    <lineage>
        <taxon>Bacteria</taxon>
        <taxon>Pseudomonadati</taxon>
        <taxon>Thermodesulfobacteriota</taxon>
        <taxon>Desulfobulbia</taxon>
        <taxon>Desulfobulbales</taxon>
        <taxon>Desulfobulbaceae</taxon>
        <taxon>Candidatus Desulfobia</taxon>
    </lineage>
</organism>
<proteinExistence type="predicted"/>
<dbReference type="Proteomes" id="UP000614424">
    <property type="component" value="Unassembled WGS sequence"/>
</dbReference>
<sequence length="298" mass="33777">MNLFDQLVFQAMKNKAELAPLRVVVEKELLHHDIIREMSVAGLLDSLTFIGGTCLRACYGSNRLSEDLDFTGGKNFNRATLSDLAAILVDRLEAKYGLHVTVSEPKKDTGNVDTWKMCVITRPEQKSLPSQRINIDICALPSHDRRPMMLRNHYGVEMGTSGLIIQAQSREEILADKLVALALRANRLKNRDLWDIVWLKQQGIDLPLDLIPKKILDRHRSTAEFLDLLNERKSQLQLDVELRYDFIKEMTRFLPARIVAETIENEAFWSYLTSVVCAECAQVAKALGNASGPPKFKM</sequence>
<dbReference type="Pfam" id="PF08843">
    <property type="entry name" value="AbiEii"/>
    <property type="match status" value="1"/>
</dbReference>
<accession>A0A8J6NI29</accession>
<dbReference type="EMBL" id="JACNJZ010000199">
    <property type="protein sequence ID" value="MBC8318924.1"/>
    <property type="molecule type" value="Genomic_DNA"/>
</dbReference>
<dbReference type="Gene3D" id="3.10.450.620">
    <property type="entry name" value="JHP933, nucleotidyltransferase-like core domain"/>
    <property type="match status" value="1"/>
</dbReference>
<gene>
    <name evidence="1" type="ORF">H8E41_13555</name>
</gene>
<dbReference type="GO" id="GO:0016740">
    <property type="term" value="F:transferase activity"/>
    <property type="evidence" value="ECO:0007669"/>
    <property type="project" value="UniProtKB-KW"/>
</dbReference>
<comment type="caution">
    <text evidence="1">The sequence shown here is derived from an EMBL/GenBank/DDBJ whole genome shotgun (WGS) entry which is preliminary data.</text>
</comment>
<keyword evidence="1" id="KW-0808">Transferase</keyword>
<dbReference type="AlphaFoldDB" id="A0A8J6NI29"/>